<evidence type="ECO:0000313" key="3">
    <source>
        <dbReference type="Proteomes" id="UP001169217"/>
    </source>
</evidence>
<dbReference type="SUPFAM" id="SSF48452">
    <property type="entry name" value="TPR-like"/>
    <property type="match status" value="1"/>
</dbReference>
<comment type="caution">
    <text evidence="2">The sequence shown here is derived from an EMBL/GenBank/DDBJ whole genome shotgun (WGS) entry which is preliminary data.</text>
</comment>
<keyword evidence="3" id="KW-1185">Reference proteome</keyword>
<accession>A0ABQ9P9P4</accession>
<evidence type="ECO:0008006" key="4">
    <source>
        <dbReference type="Google" id="ProtNLM"/>
    </source>
</evidence>
<dbReference type="Gene3D" id="1.25.40.10">
    <property type="entry name" value="Tetratricopeptide repeat domain"/>
    <property type="match status" value="1"/>
</dbReference>
<keyword evidence="1" id="KW-0802">TPR repeat</keyword>
<sequence length="337" mass="38511">MEDVLSKYPPDEDLIQRMEKEIQARETSEPIPYLILDVKLALNARDWYGMQYVAVGFRREGEPKFCAWTYIIVARGTLSDFGRGNDVTLDITNQLGFALKNTVVPGGKEHARLLLQEVIDKASNRSLVLEARMNLGYYHMDRVDYQKARQEFEMVLRLLDNSTSALYDTKLALAKISTGEKRFDEAAKSFKSLLRDSRSLVGEEKVFRLAVLAAYLEFLDAKGGQAGDSQVGWFKVLTSYFPFSHIMREADVKVDDCLGQQLDSAKAIRRVLELRDTYVIISCAKSRAEHLTAQSIRRYNAVMQELRRDLEVSRETKQTSEFSDILTAITEEFVEFV</sequence>
<reference evidence="2" key="1">
    <citation type="submission" date="2023-04" db="EMBL/GenBank/DDBJ databases">
        <title>Colletotrichum limetticola genome sequence.</title>
        <authorList>
            <person name="Baroncelli R."/>
        </authorList>
    </citation>
    <scope>NUCLEOTIDE SEQUENCE</scope>
    <source>
        <strain evidence="2">KLA-Anderson</strain>
    </source>
</reference>
<organism evidence="2 3">
    <name type="scientific">Colletotrichum limetticola</name>
    <dbReference type="NCBI Taxonomy" id="1209924"/>
    <lineage>
        <taxon>Eukaryota</taxon>
        <taxon>Fungi</taxon>
        <taxon>Dikarya</taxon>
        <taxon>Ascomycota</taxon>
        <taxon>Pezizomycotina</taxon>
        <taxon>Sordariomycetes</taxon>
        <taxon>Hypocreomycetidae</taxon>
        <taxon>Glomerellales</taxon>
        <taxon>Glomerellaceae</taxon>
        <taxon>Colletotrichum</taxon>
        <taxon>Colletotrichum acutatum species complex</taxon>
    </lineage>
</organism>
<dbReference type="Proteomes" id="UP001169217">
    <property type="component" value="Unassembled WGS sequence"/>
</dbReference>
<dbReference type="EMBL" id="JARUPT010001026">
    <property type="protein sequence ID" value="KAK0367908.1"/>
    <property type="molecule type" value="Genomic_DNA"/>
</dbReference>
<gene>
    <name evidence="2" type="ORF">CLIM01_14736</name>
</gene>
<dbReference type="PROSITE" id="PS50005">
    <property type="entry name" value="TPR"/>
    <property type="match status" value="1"/>
</dbReference>
<protein>
    <recommendedName>
        <fullName evidence="4">Tetratricopeptide repeat protein</fullName>
    </recommendedName>
</protein>
<feature type="repeat" description="TPR" evidence="1">
    <location>
        <begin position="129"/>
        <end position="162"/>
    </location>
</feature>
<dbReference type="InterPro" id="IPR019734">
    <property type="entry name" value="TPR_rpt"/>
</dbReference>
<dbReference type="InterPro" id="IPR011990">
    <property type="entry name" value="TPR-like_helical_dom_sf"/>
</dbReference>
<evidence type="ECO:0000313" key="2">
    <source>
        <dbReference type="EMBL" id="KAK0367908.1"/>
    </source>
</evidence>
<proteinExistence type="predicted"/>
<evidence type="ECO:0000256" key="1">
    <source>
        <dbReference type="PROSITE-ProRule" id="PRU00339"/>
    </source>
</evidence>
<name>A0ABQ9P9P4_9PEZI</name>